<gene>
    <name evidence="2" type="ORF">J4Q44_G00260780</name>
</gene>
<dbReference type="Proteomes" id="UP001356427">
    <property type="component" value="Unassembled WGS sequence"/>
</dbReference>
<dbReference type="AlphaFoldDB" id="A0AAN8KYH9"/>
<evidence type="ECO:0000313" key="2">
    <source>
        <dbReference type="EMBL" id="KAK6303624.1"/>
    </source>
</evidence>
<name>A0AAN8KYH9_9TELE</name>
<feature type="region of interest" description="Disordered" evidence="1">
    <location>
        <begin position="37"/>
        <end position="238"/>
    </location>
</feature>
<feature type="compositionally biased region" description="Polar residues" evidence="1">
    <location>
        <begin position="222"/>
        <end position="238"/>
    </location>
</feature>
<dbReference type="EMBL" id="JAGTTL010000024">
    <property type="protein sequence ID" value="KAK6303624.1"/>
    <property type="molecule type" value="Genomic_DNA"/>
</dbReference>
<feature type="compositionally biased region" description="Basic and acidic residues" evidence="1">
    <location>
        <begin position="84"/>
        <end position="105"/>
    </location>
</feature>
<keyword evidence="3" id="KW-1185">Reference proteome</keyword>
<sequence>MRCTRRPHRHSSQLHVPFGQTTQNTLLAQLSLPTATCTADTNPHAPPQDMSLTGPPQTDEPLNEVLSGDSQNTTTATGIPSKDTAPHRDTPSADKHQSETEHTEPRSCCSVETEEQEEEKQDEEEREEQHAGNTQDEVTAELTEEPSAASPGPSSAPAEGESSDSTPARPTSWPRYTCGTSPSGSASSGACRTARVWMRSARRAAEWPERGRGGQPEGRRATISSARSWREQSATTGT</sequence>
<protein>
    <submittedName>
        <fullName evidence="2">Uncharacterized protein</fullName>
    </submittedName>
</protein>
<evidence type="ECO:0000313" key="3">
    <source>
        <dbReference type="Proteomes" id="UP001356427"/>
    </source>
</evidence>
<accession>A0AAN8KYH9</accession>
<feature type="compositionally biased region" description="Acidic residues" evidence="1">
    <location>
        <begin position="112"/>
        <end position="126"/>
    </location>
</feature>
<comment type="caution">
    <text evidence="2">The sequence shown here is derived from an EMBL/GenBank/DDBJ whole genome shotgun (WGS) entry which is preliminary data.</text>
</comment>
<feature type="compositionally biased region" description="Low complexity" evidence="1">
    <location>
        <begin position="145"/>
        <end position="160"/>
    </location>
</feature>
<evidence type="ECO:0000256" key="1">
    <source>
        <dbReference type="SAM" id="MobiDB-lite"/>
    </source>
</evidence>
<proteinExistence type="predicted"/>
<organism evidence="2 3">
    <name type="scientific">Coregonus suidteri</name>
    <dbReference type="NCBI Taxonomy" id="861788"/>
    <lineage>
        <taxon>Eukaryota</taxon>
        <taxon>Metazoa</taxon>
        <taxon>Chordata</taxon>
        <taxon>Craniata</taxon>
        <taxon>Vertebrata</taxon>
        <taxon>Euteleostomi</taxon>
        <taxon>Actinopterygii</taxon>
        <taxon>Neopterygii</taxon>
        <taxon>Teleostei</taxon>
        <taxon>Protacanthopterygii</taxon>
        <taxon>Salmoniformes</taxon>
        <taxon>Salmonidae</taxon>
        <taxon>Coregoninae</taxon>
        <taxon>Coregonus</taxon>
    </lineage>
</organism>
<feature type="compositionally biased region" description="Basic and acidic residues" evidence="1">
    <location>
        <begin position="203"/>
        <end position="220"/>
    </location>
</feature>
<feature type="compositionally biased region" description="Low complexity" evidence="1">
    <location>
        <begin position="177"/>
        <end position="191"/>
    </location>
</feature>
<feature type="compositionally biased region" description="Polar residues" evidence="1">
    <location>
        <begin position="68"/>
        <end position="78"/>
    </location>
</feature>
<reference evidence="2 3" key="1">
    <citation type="submission" date="2021-04" db="EMBL/GenBank/DDBJ databases">
        <authorList>
            <person name="De Guttry C."/>
            <person name="Zahm M."/>
            <person name="Klopp C."/>
            <person name="Cabau C."/>
            <person name="Louis A."/>
            <person name="Berthelot C."/>
            <person name="Parey E."/>
            <person name="Roest Crollius H."/>
            <person name="Montfort J."/>
            <person name="Robinson-Rechavi M."/>
            <person name="Bucao C."/>
            <person name="Bouchez O."/>
            <person name="Gislard M."/>
            <person name="Lluch J."/>
            <person name="Milhes M."/>
            <person name="Lampietro C."/>
            <person name="Lopez Roques C."/>
            <person name="Donnadieu C."/>
            <person name="Braasch I."/>
            <person name="Desvignes T."/>
            <person name="Postlethwait J."/>
            <person name="Bobe J."/>
            <person name="Wedekind C."/>
            <person name="Guiguen Y."/>
        </authorList>
    </citation>
    <scope>NUCLEOTIDE SEQUENCE [LARGE SCALE GENOMIC DNA]</scope>
    <source>
        <strain evidence="2">Cs_M1</strain>
        <tissue evidence="2">Blood</tissue>
    </source>
</reference>